<dbReference type="InterPro" id="IPR036513">
    <property type="entry name" value="STAS_dom_sf"/>
</dbReference>
<reference evidence="2 3" key="1">
    <citation type="submission" date="2024-03" db="EMBL/GenBank/DDBJ databases">
        <title>Actinomycetospora sp. OC33-EN08, a novel actinomycete isolated from wild orchid (Aerides multiflora).</title>
        <authorList>
            <person name="Suriyachadkun C."/>
        </authorList>
    </citation>
    <scope>NUCLEOTIDE SEQUENCE [LARGE SCALE GENOMIC DNA]</scope>
    <source>
        <strain evidence="2 3">OC33-EN08</strain>
    </source>
</reference>
<dbReference type="SUPFAM" id="SSF52091">
    <property type="entry name" value="SpoIIaa-like"/>
    <property type="match status" value="1"/>
</dbReference>
<comment type="caution">
    <text evidence="2">The sequence shown here is derived from an EMBL/GenBank/DDBJ whole genome shotgun (WGS) entry which is preliminary data.</text>
</comment>
<dbReference type="CDD" id="cd07043">
    <property type="entry name" value="STAS_anti-anti-sigma_factors"/>
    <property type="match status" value="1"/>
</dbReference>
<protein>
    <submittedName>
        <fullName evidence="2">STAS domain-containing protein</fullName>
    </submittedName>
</protein>
<dbReference type="Proteomes" id="UP001385809">
    <property type="component" value="Unassembled WGS sequence"/>
</dbReference>
<keyword evidence="3" id="KW-1185">Reference proteome</keyword>
<proteinExistence type="predicted"/>
<organism evidence="2 3">
    <name type="scientific">Actinomycetospora aurantiaca</name>
    <dbReference type="NCBI Taxonomy" id="3129233"/>
    <lineage>
        <taxon>Bacteria</taxon>
        <taxon>Bacillati</taxon>
        <taxon>Actinomycetota</taxon>
        <taxon>Actinomycetes</taxon>
        <taxon>Pseudonocardiales</taxon>
        <taxon>Pseudonocardiaceae</taxon>
        <taxon>Actinomycetospora</taxon>
    </lineage>
</organism>
<accession>A0ABU8MUI6</accession>
<name>A0ABU8MUI6_9PSEU</name>
<feature type="domain" description="STAS" evidence="1">
    <location>
        <begin position="10"/>
        <end position="123"/>
    </location>
</feature>
<dbReference type="PROSITE" id="PS50801">
    <property type="entry name" value="STAS"/>
    <property type="match status" value="1"/>
</dbReference>
<dbReference type="Pfam" id="PF01740">
    <property type="entry name" value="STAS"/>
    <property type="match status" value="1"/>
</dbReference>
<sequence length="123" mass="13072">MNDTDPPVRPTIGIDVGPRSILVRMQGDLDVATAPRLDRVLDDLIAEAAHRADHDVPSMTIDLEAVGLLSAAGMAVLLRARGAADRSGVTCRVCVNGRARRALALTGLDRVLLPVPLDHRPVV</sequence>
<dbReference type="EMBL" id="JBBEGN010000017">
    <property type="protein sequence ID" value="MEJ2870965.1"/>
    <property type="molecule type" value="Genomic_DNA"/>
</dbReference>
<gene>
    <name evidence="2" type="ORF">WCD74_24595</name>
</gene>
<dbReference type="RefSeq" id="WP_337697537.1">
    <property type="nucleotide sequence ID" value="NZ_JBBEGN010000017.1"/>
</dbReference>
<evidence type="ECO:0000313" key="2">
    <source>
        <dbReference type="EMBL" id="MEJ2870965.1"/>
    </source>
</evidence>
<dbReference type="Gene3D" id="3.30.750.24">
    <property type="entry name" value="STAS domain"/>
    <property type="match status" value="1"/>
</dbReference>
<dbReference type="InterPro" id="IPR002645">
    <property type="entry name" value="STAS_dom"/>
</dbReference>
<evidence type="ECO:0000259" key="1">
    <source>
        <dbReference type="PROSITE" id="PS50801"/>
    </source>
</evidence>
<evidence type="ECO:0000313" key="3">
    <source>
        <dbReference type="Proteomes" id="UP001385809"/>
    </source>
</evidence>